<protein>
    <submittedName>
        <fullName evidence="2">ABC transporter</fullName>
    </submittedName>
</protein>
<dbReference type="eggNOG" id="COG3593">
    <property type="taxonomic scope" value="Bacteria"/>
</dbReference>
<dbReference type="GO" id="GO:0000731">
    <property type="term" value="P:DNA synthesis involved in DNA repair"/>
    <property type="evidence" value="ECO:0007669"/>
    <property type="project" value="TreeGrafter"/>
</dbReference>
<dbReference type="OrthoDB" id="5468457at2"/>
<dbReference type="GO" id="GO:0016887">
    <property type="term" value="F:ATP hydrolysis activity"/>
    <property type="evidence" value="ECO:0007669"/>
    <property type="project" value="InterPro"/>
</dbReference>
<dbReference type="InParanoid" id="E6W0T9"/>
<organism evidence="2 3">
    <name type="scientific">Desulfurispirillum indicum (strain ATCC BAA-1389 / DSM 22839 / S5)</name>
    <dbReference type="NCBI Taxonomy" id="653733"/>
    <lineage>
        <taxon>Bacteria</taxon>
        <taxon>Pseudomonadati</taxon>
        <taxon>Chrysiogenota</taxon>
        <taxon>Chrysiogenia</taxon>
        <taxon>Chrysiogenales</taxon>
        <taxon>Chrysiogenaceae</taxon>
        <taxon>Desulfurispirillum</taxon>
    </lineage>
</organism>
<dbReference type="PANTHER" id="PTHR32182">
    <property type="entry name" value="DNA REPLICATION AND REPAIR PROTEIN RECF"/>
    <property type="match status" value="1"/>
</dbReference>
<keyword evidence="3" id="KW-1185">Reference proteome</keyword>
<dbReference type="KEGG" id="din:Selin_1705"/>
<dbReference type="EMBL" id="CP002432">
    <property type="protein sequence ID" value="ADU66434.1"/>
    <property type="molecule type" value="Genomic_DNA"/>
</dbReference>
<evidence type="ECO:0000313" key="3">
    <source>
        <dbReference type="Proteomes" id="UP000002572"/>
    </source>
</evidence>
<dbReference type="AlphaFoldDB" id="E6W0T9"/>
<dbReference type="Pfam" id="PF13304">
    <property type="entry name" value="AAA_21"/>
    <property type="match status" value="1"/>
</dbReference>
<dbReference type="Proteomes" id="UP000002572">
    <property type="component" value="Chromosome"/>
</dbReference>
<dbReference type="Gene3D" id="3.40.50.300">
    <property type="entry name" value="P-loop containing nucleotide triphosphate hydrolases"/>
    <property type="match status" value="2"/>
</dbReference>
<dbReference type="InterPro" id="IPR027417">
    <property type="entry name" value="P-loop_NTPase"/>
</dbReference>
<dbReference type="HOGENOM" id="CLU_034640_0_0_0"/>
<dbReference type="PANTHER" id="PTHR32182:SF25">
    <property type="entry name" value="SLR1056 PROTEIN"/>
    <property type="match status" value="1"/>
</dbReference>
<proteinExistence type="predicted"/>
<reference evidence="2 3" key="1">
    <citation type="submission" date="2010-12" db="EMBL/GenBank/DDBJ databases">
        <title>Complete sequence of Desulfurispirillum indicum S5.</title>
        <authorList>
            <consortium name="US DOE Joint Genome Institute"/>
            <person name="Lucas S."/>
            <person name="Copeland A."/>
            <person name="Lapidus A."/>
            <person name="Cheng J.-F."/>
            <person name="Goodwin L."/>
            <person name="Pitluck S."/>
            <person name="Chertkov O."/>
            <person name="Held B."/>
            <person name="Detter J.C."/>
            <person name="Han C."/>
            <person name="Tapia R."/>
            <person name="Land M."/>
            <person name="Hauser L."/>
            <person name="Kyrpides N."/>
            <person name="Ivanova N."/>
            <person name="Mikhailova N."/>
            <person name="Haggblom M."/>
            <person name="Rauschenbach I."/>
            <person name="Bini E."/>
            <person name="Woyke T."/>
        </authorList>
    </citation>
    <scope>NUCLEOTIDE SEQUENCE [LARGE SCALE GENOMIC DNA]</scope>
    <source>
        <strain evidence="3">ATCC BAA-1389 / DSM 22839 / S5</strain>
    </source>
</reference>
<sequence length="609" mass="69473">MKLLRLKITNPKGFRSLQAGFEHRFRSDWDLQEEQRFAPFVCAGPNGSGKSNLLEALAAIFYHLECIYLENLPDSFRFEEETNPGGFRSETAIPDGFEIEYLIRPQDALKSKGHDGQAHVRIVKQPGEAPKCLLLNHAEQEGAVEQTLARQLLPDYILGYSSGENEILSLPFFKMRFVQFDEYGQALKQQLPYPGRPESRLVYLDSGFSQAILLCNLLFQDANALTPFRDDVKIEELREFRIIIRRSIEVEENQIPAFGSRDQNKQESTEDIVKNHPALSVSEGESQAKRYRINLVQLLDGGDTADKIIPRLMRCATCWYLDEASDTLYLDYRVNDATRQAFRDNFDFEVNHSPIALFQAFQVLLTLNLFAVSDSLKADLYQSDSHYVSETVPTLASDERIMRFKFVKFSKTDVAEPVMLKNLSDGEHQLLHTLGLCLLFKNTQSLFLLDEPETHFNPDWRANFVTRLHDCFKVTEKEGNQQQSTMKRYEREMLVTTHTPFLISDSRPEKVLVFKKDRETGEVSVRNPNYNTLGASINKITMATFGKRETIGGHAQAMLEGLRQRFEQGEDKEQLITEINRQLGDSVEKVLLIKTILDAGSDNGGEGQG</sequence>
<dbReference type="SUPFAM" id="SSF52540">
    <property type="entry name" value="P-loop containing nucleoside triphosphate hydrolases"/>
    <property type="match status" value="1"/>
</dbReference>
<accession>E6W0T9</accession>
<dbReference type="GO" id="GO:0006302">
    <property type="term" value="P:double-strand break repair"/>
    <property type="evidence" value="ECO:0007669"/>
    <property type="project" value="TreeGrafter"/>
</dbReference>
<dbReference type="InterPro" id="IPR003959">
    <property type="entry name" value="ATPase_AAA_core"/>
</dbReference>
<evidence type="ECO:0000313" key="2">
    <source>
        <dbReference type="EMBL" id="ADU66434.1"/>
    </source>
</evidence>
<dbReference type="GO" id="GO:0005524">
    <property type="term" value="F:ATP binding"/>
    <property type="evidence" value="ECO:0007669"/>
    <property type="project" value="InterPro"/>
</dbReference>
<name>E6W0T9_DESIS</name>
<dbReference type="RefSeq" id="WP_013506314.1">
    <property type="nucleotide sequence ID" value="NC_014836.1"/>
</dbReference>
<dbReference type="STRING" id="653733.Selin_1705"/>
<gene>
    <name evidence="2" type="ordered locus">Selin_1705</name>
</gene>
<dbReference type="InterPro" id="IPR030974">
    <property type="entry name" value="Restrict_AAA"/>
</dbReference>
<evidence type="ECO:0000259" key="1">
    <source>
        <dbReference type="Pfam" id="PF13304"/>
    </source>
</evidence>
<dbReference type="NCBIfam" id="TIGR04435">
    <property type="entry name" value="restrict_AAA_1"/>
    <property type="match status" value="1"/>
</dbReference>
<feature type="domain" description="ATPase AAA-type core" evidence="1">
    <location>
        <begin position="385"/>
        <end position="504"/>
    </location>
</feature>